<evidence type="ECO:0000256" key="2">
    <source>
        <dbReference type="ARBA" id="ARBA00022670"/>
    </source>
</evidence>
<keyword evidence="3" id="KW-0378">Hydrolase</keyword>
<keyword evidence="2" id="KW-0645">Protease</keyword>
<dbReference type="PROSITE" id="PS50600">
    <property type="entry name" value="ULP_PROTEASE"/>
    <property type="match status" value="1"/>
</dbReference>
<evidence type="ECO:0000259" key="5">
    <source>
        <dbReference type="PROSITE" id="PS50600"/>
    </source>
</evidence>
<evidence type="ECO:0000256" key="4">
    <source>
        <dbReference type="ARBA" id="ARBA00022807"/>
    </source>
</evidence>
<dbReference type="Proteomes" id="UP000078046">
    <property type="component" value="Unassembled WGS sequence"/>
</dbReference>
<comment type="similarity">
    <text evidence="1">Belongs to the peptidase C48 family.</text>
</comment>
<organism evidence="6 7">
    <name type="scientific">Intoshia linei</name>
    <dbReference type="NCBI Taxonomy" id="1819745"/>
    <lineage>
        <taxon>Eukaryota</taxon>
        <taxon>Metazoa</taxon>
        <taxon>Spiralia</taxon>
        <taxon>Lophotrochozoa</taxon>
        <taxon>Mesozoa</taxon>
        <taxon>Orthonectida</taxon>
        <taxon>Rhopaluridae</taxon>
        <taxon>Intoshia</taxon>
    </lineage>
</organism>
<accession>A0A177AZ01</accession>
<evidence type="ECO:0000313" key="7">
    <source>
        <dbReference type="Proteomes" id="UP000078046"/>
    </source>
</evidence>
<reference evidence="6 7" key="1">
    <citation type="submission" date="2016-04" db="EMBL/GenBank/DDBJ databases">
        <title>The genome of Intoshia linei affirms orthonectids as highly simplified spiralians.</title>
        <authorList>
            <person name="Mikhailov K.V."/>
            <person name="Slusarev G.S."/>
            <person name="Nikitin M.A."/>
            <person name="Logacheva M.D."/>
            <person name="Penin A."/>
            <person name="Aleoshin V."/>
            <person name="Panchin Y.V."/>
        </authorList>
    </citation>
    <scope>NUCLEOTIDE SEQUENCE [LARGE SCALE GENOMIC DNA]</scope>
    <source>
        <strain evidence="6">Intl2013</strain>
        <tissue evidence="6">Whole animal</tissue>
    </source>
</reference>
<dbReference type="Gene3D" id="3.40.395.10">
    <property type="entry name" value="Adenoviral Proteinase, Chain A"/>
    <property type="match status" value="1"/>
</dbReference>
<dbReference type="InterPro" id="IPR038765">
    <property type="entry name" value="Papain-like_cys_pep_sf"/>
</dbReference>
<proteinExistence type="inferred from homology"/>
<dbReference type="AlphaFoldDB" id="A0A177AZ01"/>
<dbReference type="GO" id="GO:0006508">
    <property type="term" value="P:proteolysis"/>
    <property type="evidence" value="ECO:0007669"/>
    <property type="project" value="UniProtKB-KW"/>
</dbReference>
<dbReference type="Pfam" id="PF02902">
    <property type="entry name" value="Peptidase_C48"/>
    <property type="match status" value="1"/>
</dbReference>
<sequence>MGKFKSKNHILYVDMKDEEFYKNLHSFKKNDKNLTRSDHPNQLNLNELKKTPTTAIMDRYLKNVENISILISDSDSDEESLPISNTSNGPTFNVLNCERKINEATTFIENLKKSLCRWNVHSDYLTERINMYSKKNDIDELSSQIEKNLLISQKTPIISQHLIPVKKLIIPNLTNKMMETIQISLRLNNITKIGKYTITSADLVTVLKNNWLNDTIINVYFKMIELRNFENEKLPNVFSFNTFFYTKLLKNGYNGVKRWTRNVDIFSKSFILVPIHQKMHWCFLVIDIKRKRIVYFDSLGGHDDVCLHHFRYFLFVKAAVLNLFQAITQKRFA</sequence>
<dbReference type="SUPFAM" id="SSF54001">
    <property type="entry name" value="Cysteine proteinases"/>
    <property type="match status" value="1"/>
</dbReference>
<dbReference type="GO" id="GO:0016926">
    <property type="term" value="P:protein desumoylation"/>
    <property type="evidence" value="ECO:0007669"/>
    <property type="project" value="TreeGrafter"/>
</dbReference>
<evidence type="ECO:0000256" key="1">
    <source>
        <dbReference type="ARBA" id="ARBA00005234"/>
    </source>
</evidence>
<feature type="domain" description="Ubiquitin-like protease family profile" evidence="5">
    <location>
        <begin position="196"/>
        <end position="333"/>
    </location>
</feature>
<dbReference type="GO" id="GO:0016929">
    <property type="term" value="F:deSUMOylase activity"/>
    <property type="evidence" value="ECO:0007669"/>
    <property type="project" value="TreeGrafter"/>
</dbReference>
<comment type="caution">
    <text evidence="6">The sequence shown here is derived from an EMBL/GenBank/DDBJ whole genome shotgun (WGS) entry which is preliminary data.</text>
</comment>
<name>A0A177AZ01_9BILA</name>
<dbReference type="PANTHER" id="PTHR12606">
    <property type="entry name" value="SENTRIN/SUMO-SPECIFIC PROTEASE"/>
    <property type="match status" value="1"/>
</dbReference>
<dbReference type="OrthoDB" id="1939479at2759"/>
<protein>
    <recommendedName>
        <fullName evidence="5">Ubiquitin-like protease family profile domain-containing protein</fullName>
    </recommendedName>
</protein>
<keyword evidence="4" id="KW-0788">Thiol protease</keyword>
<gene>
    <name evidence="6" type="ORF">A3Q56_05542</name>
</gene>
<evidence type="ECO:0000313" key="6">
    <source>
        <dbReference type="EMBL" id="OAF66722.1"/>
    </source>
</evidence>
<dbReference type="EMBL" id="LWCA01000846">
    <property type="protein sequence ID" value="OAF66722.1"/>
    <property type="molecule type" value="Genomic_DNA"/>
</dbReference>
<dbReference type="PANTHER" id="PTHR12606:SF1">
    <property type="entry name" value="UBIQUITIN-LIKE-SPECIFIC PROTEASE 1A"/>
    <property type="match status" value="1"/>
</dbReference>
<evidence type="ECO:0000256" key="3">
    <source>
        <dbReference type="ARBA" id="ARBA00022801"/>
    </source>
</evidence>
<dbReference type="InterPro" id="IPR003653">
    <property type="entry name" value="Peptidase_C48_C"/>
</dbReference>
<keyword evidence="7" id="KW-1185">Reference proteome</keyword>
<dbReference type="GO" id="GO:0005634">
    <property type="term" value="C:nucleus"/>
    <property type="evidence" value="ECO:0007669"/>
    <property type="project" value="TreeGrafter"/>
</dbReference>